<dbReference type="Gene3D" id="3.30.9.10">
    <property type="entry name" value="D-Amino Acid Oxidase, subunit A, domain 2"/>
    <property type="match status" value="1"/>
</dbReference>
<evidence type="ECO:0000256" key="4">
    <source>
        <dbReference type="ARBA" id="ARBA00022827"/>
    </source>
</evidence>
<comment type="caution">
    <text evidence="8">The sequence shown here is derived from an EMBL/GenBank/DDBJ whole genome shotgun (WGS) entry which is preliminary data.</text>
</comment>
<comment type="catalytic activity">
    <reaction evidence="6">
        <text>a D-alpha-amino acid + A + H2O = a 2-oxocarboxylate + AH2 + NH4(+)</text>
        <dbReference type="Rhea" id="RHEA:18125"/>
        <dbReference type="ChEBI" id="CHEBI:13193"/>
        <dbReference type="ChEBI" id="CHEBI:15377"/>
        <dbReference type="ChEBI" id="CHEBI:17499"/>
        <dbReference type="ChEBI" id="CHEBI:28938"/>
        <dbReference type="ChEBI" id="CHEBI:35179"/>
        <dbReference type="ChEBI" id="CHEBI:59871"/>
    </reaction>
</comment>
<keyword evidence="4" id="KW-0274">FAD</keyword>
<dbReference type="PANTHER" id="PTHR13847:SF280">
    <property type="entry name" value="D-AMINO ACID DEHYDROGENASE"/>
    <property type="match status" value="1"/>
</dbReference>
<evidence type="ECO:0000256" key="2">
    <source>
        <dbReference type="ARBA" id="ARBA00009410"/>
    </source>
</evidence>
<dbReference type="EMBL" id="JFZV01000007">
    <property type="protein sequence ID" value="KDN14473.1"/>
    <property type="molecule type" value="Genomic_DNA"/>
</dbReference>
<evidence type="ECO:0000259" key="7">
    <source>
        <dbReference type="Pfam" id="PF01266"/>
    </source>
</evidence>
<evidence type="ECO:0000313" key="8">
    <source>
        <dbReference type="EMBL" id="KDN14473.1"/>
    </source>
</evidence>
<keyword evidence="3" id="KW-0285">Flavoprotein</keyword>
<dbReference type="SUPFAM" id="SSF51971">
    <property type="entry name" value="Nucleotide-binding domain"/>
    <property type="match status" value="1"/>
</dbReference>
<dbReference type="GO" id="GO:0005737">
    <property type="term" value="C:cytoplasm"/>
    <property type="evidence" value="ECO:0007669"/>
    <property type="project" value="TreeGrafter"/>
</dbReference>
<protein>
    <submittedName>
        <fullName evidence="8">D-amino acid dehydrogenase small subunit</fullName>
        <ecNumber evidence="8">1.4.99.1</ecNumber>
    </submittedName>
</protein>
<keyword evidence="9" id="KW-1185">Reference proteome</keyword>
<evidence type="ECO:0000256" key="5">
    <source>
        <dbReference type="ARBA" id="ARBA00023002"/>
    </source>
</evidence>
<evidence type="ECO:0000256" key="1">
    <source>
        <dbReference type="ARBA" id="ARBA00001974"/>
    </source>
</evidence>
<dbReference type="RefSeq" id="WP_037404764.1">
    <property type="nucleotide sequence ID" value="NZ_JFZV01000007.1"/>
</dbReference>
<dbReference type="InterPro" id="IPR036188">
    <property type="entry name" value="FAD/NAD-bd_sf"/>
</dbReference>
<accession>A0A066TMW5</accession>
<dbReference type="FunFam" id="3.50.50.60:FF:000020">
    <property type="entry name" value="D-amino acid dehydrogenase"/>
    <property type="match status" value="1"/>
</dbReference>
<keyword evidence="5 8" id="KW-0560">Oxidoreductase</keyword>
<dbReference type="Gene3D" id="3.50.50.60">
    <property type="entry name" value="FAD/NAD(P)-binding domain"/>
    <property type="match status" value="2"/>
</dbReference>
<dbReference type="Pfam" id="PF01266">
    <property type="entry name" value="DAO"/>
    <property type="match status" value="1"/>
</dbReference>
<dbReference type="SUPFAM" id="SSF54373">
    <property type="entry name" value="FAD-linked reductases, C-terminal domain"/>
    <property type="match status" value="1"/>
</dbReference>
<dbReference type="OrthoDB" id="18526at2"/>
<evidence type="ECO:0000256" key="3">
    <source>
        <dbReference type="ARBA" id="ARBA00022630"/>
    </source>
</evidence>
<gene>
    <name evidence="8" type="ORF">SALWKB29_1562</name>
</gene>
<evidence type="ECO:0000313" key="9">
    <source>
        <dbReference type="Proteomes" id="UP000027170"/>
    </source>
</evidence>
<dbReference type="GO" id="GO:0055130">
    <property type="term" value="P:D-alanine catabolic process"/>
    <property type="evidence" value="ECO:0007669"/>
    <property type="project" value="TreeGrafter"/>
</dbReference>
<dbReference type="NCBIfam" id="NF001933">
    <property type="entry name" value="PRK00711.1"/>
    <property type="match status" value="1"/>
</dbReference>
<dbReference type="AlphaFoldDB" id="A0A066TMW5"/>
<reference evidence="8 9" key="1">
    <citation type="submission" date="2014-03" db="EMBL/GenBank/DDBJ databases">
        <title>The genomes of two eusocial bee gut symbionts.</title>
        <authorList>
            <person name="Kwong W.K."/>
            <person name="Engel P."/>
            <person name="Koch H."/>
            <person name="Moran N.A."/>
        </authorList>
    </citation>
    <scope>NUCLEOTIDE SEQUENCE [LARGE SCALE GENOMIC DNA]</scope>
    <source>
        <strain evidence="9">wkB29</strain>
    </source>
</reference>
<name>A0A066TMW5_9NEIS</name>
<comment type="cofactor">
    <cofactor evidence="1">
        <name>FAD</name>
        <dbReference type="ChEBI" id="CHEBI:57692"/>
    </cofactor>
</comment>
<evidence type="ECO:0000256" key="6">
    <source>
        <dbReference type="ARBA" id="ARBA00047884"/>
    </source>
</evidence>
<comment type="similarity">
    <text evidence="2">Belongs to the DadA oxidoreductase family.</text>
</comment>
<feature type="domain" description="FAD dependent oxidoreductase" evidence="7">
    <location>
        <begin position="2"/>
        <end position="399"/>
    </location>
</feature>
<sequence length="418" mass="46287">MKVLIMGAGIVGVSTAWYLAKAGHEVTVLERADQAAMETSFANAGQLSYGYTTPWAAPNIPAKVWKWLFKEHSPLLIRPDGSLSQLRWLWQMYRNCNAQSYATNKERMVRISEYSREMLQQLEAAENIRYEGRKRGTLQIFRTEKEVIDSRSDIAVLQEFGVPLQVLNSVAECTQYEPALAHMAGKLAGALYLPQDGTGDCHLFTTQLAEKCAALGVKFLYQHAISDIHQDKCSIKGVQANGQWFTADHYVCALGSFSRSMLSKLGINLPVYPVKGYSLTIPIIDHDKAPVSTVIDETYKVAVTRFDERIRAGGMAELSGYRIQLNPKRKVTLELVVNDLFPGSCHTSEAFFWSGLRPMTPDSTPIIGASRFVNLSLNTGHGTLGWTMGLGSGKILADLISGVKPEIETTDLSLARYI</sequence>
<proteinExistence type="inferred from homology"/>
<dbReference type="EC" id="1.4.99.1" evidence="8"/>
<dbReference type="Proteomes" id="UP000027170">
    <property type="component" value="Unassembled WGS sequence"/>
</dbReference>
<organism evidence="8 9">
    <name type="scientific">Snodgrassella communis</name>
    <dbReference type="NCBI Taxonomy" id="2946699"/>
    <lineage>
        <taxon>Bacteria</taxon>
        <taxon>Pseudomonadati</taxon>
        <taxon>Pseudomonadota</taxon>
        <taxon>Betaproteobacteria</taxon>
        <taxon>Neisseriales</taxon>
        <taxon>Neisseriaceae</taxon>
        <taxon>Snodgrassella</taxon>
    </lineage>
</organism>
<dbReference type="eggNOG" id="COG0665">
    <property type="taxonomic scope" value="Bacteria"/>
</dbReference>
<dbReference type="GO" id="GO:0005886">
    <property type="term" value="C:plasma membrane"/>
    <property type="evidence" value="ECO:0007669"/>
    <property type="project" value="TreeGrafter"/>
</dbReference>
<dbReference type="GO" id="GO:0008718">
    <property type="term" value="F:D-amino-acid dehydrogenase activity"/>
    <property type="evidence" value="ECO:0007669"/>
    <property type="project" value="TreeGrafter"/>
</dbReference>
<dbReference type="InterPro" id="IPR006076">
    <property type="entry name" value="FAD-dep_OxRdtase"/>
</dbReference>
<dbReference type="PANTHER" id="PTHR13847">
    <property type="entry name" value="SARCOSINE DEHYDROGENASE-RELATED"/>
    <property type="match status" value="1"/>
</dbReference>